<evidence type="ECO:0000256" key="3">
    <source>
        <dbReference type="ARBA" id="ARBA00022801"/>
    </source>
</evidence>
<evidence type="ECO:0000259" key="7">
    <source>
        <dbReference type="SMART" id="SM00560"/>
    </source>
</evidence>
<dbReference type="Gene3D" id="2.60.40.10">
    <property type="entry name" value="Immunoglobulins"/>
    <property type="match status" value="3"/>
</dbReference>
<dbReference type="InterPro" id="IPR013783">
    <property type="entry name" value="Ig-like_fold"/>
</dbReference>
<dbReference type="InterPro" id="IPR008964">
    <property type="entry name" value="Invasin/intimin_cell_adhesion"/>
</dbReference>
<dbReference type="SUPFAM" id="SSF51445">
    <property type="entry name" value="(Trans)glycosidases"/>
    <property type="match status" value="1"/>
</dbReference>
<dbReference type="InterPro" id="IPR006102">
    <property type="entry name" value="Ig-like_GH2"/>
</dbReference>
<dbReference type="InterPro" id="IPR006558">
    <property type="entry name" value="LamG-like"/>
</dbReference>
<reference evidence="8" key="1">
    <citation type="submission" date="2022-02" db="EMBL/GenBank/DDBJ databases">
        <title>Aestuariibaculum sp., a marine bacterium isolated from sediment in Guangxi.</title>
        <authorList>
            <person name="Ying J."/>
        </authorList>
    </citation>
    <scope>NUCLEOTIDE SEQUENCE</scope>
    <source>
        <strain evidence="8">L182</strain>
    </source>
</reference>
<dbReference type="InterPro" id="IPR008979">
    <property type="entry name" value="Galactose-bd-like_sf"/>
</dbReference>
<dbReference type="InterPro" id="IPR006104">
    <property type="entry name" value="Glyco_hydro_2_N"/>
</dbReference>
<comment type="caution">
    <text evidence="8">The sequence shown here is derived from an EMBL/GenBank/DDBJ whole genome shotgun (WGS) entry which is preliminary data.</text>
</comment>
<dbReference type="PRINTS" id="PR00132">
    <property type="entry name" value="GLHYDRLASE2"/>
</dbReference>
<proteinExistence type="inferred from homology"/>
<evidence type="ECO:0000256" key="6">
    <source>
        <dbReference type="SAM" id="SignalP"/>
    </source>
</evidence>
<dbReference type="Gene3D" id="2.60.120.200">
    <property type="match status" value="2"/>
</dbReference>
<dbReference type="SUPFAM" id="SSF49303">
    <property type="entry name" value="beta-Galactosidase/glucuronidase domain"/>
    <property type="match status" value="1"/>
</dbReference>
<accession>A0ABS9RJG1</accession>
<dbReference type="SMART" id="SM00560">
    <property type="entry name" value="LamGL"/>
    <property type="match status" value="1"/>
</dbReference>
<comment type="similarity">
    <text evidence="1">Belongs to the glycosyl hydrolase 2 family.</text>
</comment>
<dbReference type="Pfam" id="PF12733">
    <property type="entry name" value="Cadherin-like"/>
    <property type="match status" value="1"/>
</dbReference>
<dbReference type="InterPro" id="IPR051913">
    <property type="entry name" value="GH2_Domain-Containing"/>
</dbReference>
<organism evidence="8 9">
    <name type="scientific">Aestuariibaculum lutulentum</name>
    <dbReference type="NCBI Taxonomy" id="2920935"/>
    <lineage>
        <taxon>Bacteria</taxon>
        <taxon>Pseudomonadati</taxon>
        <taxon>Bacteroidota</taxon>
        <taxon>Flavobacteriia</taxon>
        <taxon>Flavobacteriales</taxon>
        <taxon>Flavobacteriaceae</taxon>
    </lineage>
</organism>
<dbReference type="Pfam" id="PF18565">
    <property type="entry name" value="Glyco_hydro2_C5"/>
    <property type="match status" value="1"/>
</dbReference>
<dbReference type="PANTHER" id="PTHR42732:SF1">
    <property type="entry name" value="BETA-MANNOSIDASE"/>
    <property type="match status" value="1"/>
</dbReference>
<dbReference type="SUPFAM" id="SSF49785">
    <property type="entry name" value="Galactose-binding domain-like"/>
    <property type="match status" value="1"/>
</dbReference>
<feature type="chain" id="PRO_5045329459" evidence="6">
    <location>
        <begin position="29"/>
        <end position="1494"/>
    </location>
</feature>
<feature type="signal peptide" evidence="6">
    <location>
        <begin position="1"/>
        <end position="28"/>
    </location>
</feature>
<dbReference type="SUPFAM" id="SSF49373">
    <property type="entry name" value="Invasin/intimin cell-adhesion fragments"/>
    <property type="match status" value="1"/>
</dbReference>
<evidence type="ECO:0000313" key="8">
    <source>
        <dbReference type="EMBL" id="MCH4553094.1"/>
    </source>
</evidence>
<evidence type="ECO:0000256" key="2">
    <source>
        <dbReference type="ARBA" id="ARBA00022729"/>
    </source>
</evidence>
<name>A0ABS9RJG1_9FLAO</name>
<dbReference type="InterPro" id="IPR032311">
    <property type="entry name" value="DUF4982"/>
</dbReference>
<dbReference type="InterPro" id="IPR036156">
    <property type="entry name" value="Beta-gal/glucu_dom_sf"/>
</dbReference>
<protein>
    <submittedName>
        <fullName evidence="8">DUF4982 domain-containing protein</fullName>
    </submittedName>
</protein>
<keyword evidence="9" id="KW-1185">Reference proteome</keyword>
<dbReference type="InterPro" id="IPR017853">
    <property type="entry name" value="GH"/>
</dbReference>
<keyword evidence="2 6" id="KW-0732">Signal</keyword>
<dbReference type="InterPro" id="IPR013320">
    <property type="entry name" value="ConA-like_dom_sf"/>
</dbReference>
<dbReference type="Pfam" id="PF02837">
    <property type="entry name" value="Glyco_hydro_2_N"/>
    <property type="match status" value="1"/>
</dbReference>
<dbReference type="InterPro" id="IPR006103">
    <property type="entry name" value="Glyco_hydro_2_cat"/>
</dbReference>
<feature type="domain" description="LamG-like jellyroll fold" evidence="7">
    <location>
        <begin position="929"/>
        <end position="1059"/>
    </location>
</feature>
<evidence type="ECO:0000256" key="1">
    <source>
        <dbReference type="ARBA" id="ARBA00007401"/>
    </source>
</evidence>
<evidence type="ECO:0000313" key="9">
    <source>
        <dbReference type="Proteomes" id="UP001156141"/>
    </source>
</evidence>
<dbReference type="Gene3D" id="2.60.120.260">
    <property type="entry name" value="Galactose-binding domain-like"/>
    <property type="match status" value="1"/>
</dbReference>
<dbReference type="InterPro" id="IPR025883">
    <property type="entry name" value="Cadherin-like_domain"/>
</dbReference>
<dbReference type="SUPFAM" id="SSF49899">
    <property type="entry name" value="Concanavalin A-like lectins/glucanases"/>
    <property type="match status" value="2"/>
</dbReference>
<dbReference type="EMBL" id="JAKVQD010000004">
    <property type="protein sequence ID" value="MCH4553094.1"/>
    <property type="molecule type" value="Genomic_DNA"/>
</dbReference>
<keyword evidence="4" id="KW-1015">Disulfide bond</keyword>
<evidence type="ECO:0000256" key="4">
    <source>
        <dbReference type="ARBA" id="ARBA00023157"/>
    </source>
</evidence>
<gene>
    <name evidence="8" type="ORF">MKW35_10710</name>
</gene>
<dbReference type="InterPro" id="IPR040605">
    <property type="entry name" value="Glyco_hydro2_dom5"/>
</dbReference>
<dbReference type="Pfam" id="PF00703">
    <property type="entry name" value="Glyco_hydro_2"/>
    <property type="match status" value="1"/>
</dbReference>
<keyword evidence="3" id="KW-0378">Hydrolase</keyword>
<dbReference type="RefSeq" id="WP_240573544.1">
    <property type="nucleotide sequence ID" value="NZ_CP136709.1"/>
</dbReference>
<dbReference type="Pfam" id="PF02836">
    <property type="entry name" value="Glyco_hydro_2_C"/>
    <property type="match status" value="1"/>
</dbReference>
<keyword evidence="5" id="KW-0326">Glycosidase</keyword>
<dbReference type="PANTHER" id="PTHR42732">
    <property type="entry name" value="BETA-GALACTOSIDASE"/>
    <property type="match status" value="1"/>
</dbReference>
<dbReference type="Proteomes" id="UP001156141">
    <property type="component" value="Unassembled WGS sequence"/>
</dbReference>
<dbReference type="InterPro" id="IPR006101">
    <property type="entry name" value="Glyco_hydro_2"/>
</dbReference>
<dbReference type="Pfam" id="PF13385">
    <property type="entry name" value="Laminin_G_3"/>
    <property type="match status" value="2"/>
</dbReference>
<sequence length="1494" mass="165874">MMKISKKLSKIVYLTIIFLLVSYLSTQAQTNSLPVTEITINTTPAQNIDTSWKQLFNFEWKFQLGDFQIDESTPINDAAWRAVNLPHDYSIEGKTSAGNPMGNDGGYFPAGIGWYQKHFQVPAEWQNKQIAIYFEGVYMNSDVYINGVSLGNRPYGYSSFYYDLTPYLNITGNNTISVRVDNSQHKNSRWYSGSGIYRNVWLLAKGDVQVPHWGSSIKTTNVSTSQATVNIKALVKNTMNTTKNVVLSSQIEGEGSTESNIQIAANSEQTVEQTIVVNNPFLWSTDDPNLYKATIQVLENNVVIDETKHTFGIRSIDFSVENGFLLNGEPMLINGGCVHHDNGCLGAKAYNRAEERKAELLKSAGFNAVRTAHNLPSEAFLDACDRIGLLVIDESFDGWRVSKTTYDYAMYFDQWAIQDVQDMVRRDQNHPSIIMWSIGNEIIERTSSDAVNTARMLSNAVKEIDITRPVTSAMTTWGQGWEIFDPLMAEHDVCGYNYQMHEAESDHQRVPNRIIFQSESYPKDAFYNWNMSQQHSYILGDFVWTAMDYLGESGIGRYYYTGDTPGEHWDANHFPWHGAYCGDIDLIGHRKPISYYREMLYNDNRKLYMAVKEPAPLDGREIHETSWSVWPTWESWTWDGYEGLNIDVEIYSKYPKVRLYLNDVLIGEKNTSINEEFKTVFTLPYQAGTLKAIGVEDGNEVETTILKTAGKATQIKLTADRPGIQADGQDLVYITVELTDAEGNIQPNTDERLAFVVEGGGEIIGVDNANLQDTDYYMASTRKTWKGRALVVVKSDGNGSDITLNVGSAELMAATLDNIELSVSALDPIFDPEIKEYTVYVAQGTTSIDVTGIPTASSATVLGNGTATLVNGVANVNLEVTSPDGNTTETYIVNIQEVDGTNFAMYLPGGNGYNSNIKISGLELNSLPFTMEVWFKPEGSQTSRSGLLFGRNPANNDNGGIQYLDNNNIIGMSNSSDDWDGISAGQAAPDQWHHIAFVVNNNSRRIYLDGIETSQNDVNIAVDYSASNLYIGFDNVGNDRAFKGIIDEVRVWNTELTYETIEANALKVLKGDEANLIGYWHFDLPNKSQAIDMTNNNHGVITGGIYVPSFKRNNLNLTSLSISDENGFVKQFDPSLTEHHVLLPVGTTSVNIDATAEDPNTNLSGIGTINIEDHGTLTITVNSEDGVESSEHTIKYIVDVDNCTLIHSYPFNDGTANDTVGNADGVIFGGAIENGLYTTYNQGDFINLPGNDIEINTYPSITIESFVTAGLNNAAFTMLSYFGNTTGSFGTNHYYTTLINGGQSSTAISCGNFNAPWNNETRVNGAVLNDGKTYHLISTIDQNNISWYINGILIDLKTLASHNSIQLLDNTLVYLCKSGYANDATWIGSIDEFNIYKGIMTAETIAFRANNGPLSTTTWNPDFLIYPTVSQSGKFTIKTNGTLTQISVYDLVGRKIKQFSSRSNEIILNLYTSQMYLVKVQSEGFTKLFKIFKI</sequence>
<evidence type="ECO:0000256" key="5">
    <source>
        <dbReference type="ARBA" id="ARBA00023295"/>
    </source>
</evidence>
<dbReference type="Gene3D" id="3.20.20.80">
    <property type="entry name" value="Glycosidases"/>
    <property type="match status" value="1"/>
</dbReference>
<dbReference type="Pfam" id="PF16355">
    <property type="entry name" value="DUF4982"/>
    <property type="match status" value="1"/>
</dbReference>